<keyword evidence="15" id="KW-1185">Reference proteome</keyword>
<keyword evidence="7" id="KW-0256">Endoplasmic reticulum</keyword>
<evidence type="ECO:0000313" key="15">
    <source>
        <dbReference type="Proteomes" id="UP001150062"/>
    </source>
</evidence>
<dbReference type="CDD" id="cd00200">
    <property type="entry name" value="WD40"/>
    <property type="match status" value="1"/>
</dbReference>
<dbReference type="Pfam" id="PF23609">
    <property type="entry name" value="Beta-prop_EIPR1"/>
    <property type="match status" value="1"/>
</dbReference>
<evidence type="ECO:0000256" key="3">
    <source>
        <dbReference type="ARBA" id="ARBA00004555"/>
    </source>
</evidence>
<comment type="subcellular location">
    <subcellularLocation>
        <location evidence="2">Endoplasmic reticulum</location>
    </subcellularLocation>
    <subcellularLocation>
        <location evidence="3">Golgi apparatus</location>
    </subcellularLocation>
    <subcellularLocation>
        <location evidence="1">Nucleus</location>
    </subcellularLocation>
</comment>
<dbReference type="Gene3D" id="2.130.10.10">
    <property type="entry name" value="YVTN repeat-like/Quinoprotein amine dehydrogenase"/>
    <property type="match status" value="1"/>
</dbReference>
<gene>
    <name evidence="14" type="ORF">M0813_06056</name>
</gene>
<evidence type="ECO:0000256" key="9">
    <source>
        <dbReference type="ARBA" id="ARBA00023034"/>
    </source>
</evidence>
<dbReference type="InterPro" id="IPR020472">
    <property type="entry name" value="WD40_PAC1"/>
</dbReference>
<evidence type="ECO:0000256" key="6">
    <source>
        <dbReference type="ARBA" id="ARBA00022737"/>
    </source>
</evidence>
<dbReference type="InterPro" id="IPR019775">
    <property type="entry name" value="WD40_repeat_CS"/>
</dbReference>
<reference evidence="14" key="1">
    <citation type="submission" date="2022-08" db="EMBL/GenBank/DDBJ databases">
        <title>Novel sulfate-reducing endosymbionts in the free-living metamonad Anaeramoeba.</title>
        <authorList>
            <person name="Jerlstrom-Hultqvist J."/>
            <person name="Cepicka I."/>
            <person name="Gallot-Lavallee L."/>
            <person name="Salas-Leiva D."/>
            <person name="Curtis B.A."/>
            <person name="Zahonova K."/>
            <person name="Pipaliya S."/>
            <person name="Dacks J."/>
            <person name="Roger A.J."/>
        </authorList>
    </citation>
    <scope>NUCLEOTIDE SEQUENCE</scope>
    <source>
        <strain evidence="14">Schooner1</strain>
    </source>
</reference>
<keyword evidence="6" id="KW-0677">Repeat</keyword>
<evidence type="ECO:0000259" key="13">
    <source>
        <dbReference type="Pfam" id="PF23609"/>
    </source>
</evidence>
<feature type="repeat" description="WD" evidence="11">
    <location>
        <begin position="377"/>
        <end position="419"/>
    </location>
</feature>
<evidence type="ECO:0000256" key="11">
    <source>
        <dbReference type="PROSITE-ProRule" id="PRU00221"/>
    </source>
</evidence>
<accession>A0ABQ8XFA9</accession>
<dbReference type="SUPFAM" id="SSF64356">
    <property type="entry name" value="SNARE-like"/>
    <property type="match status" value="1"/>
</dbReference>
<feature type="repeat" description="WD" evidence="11">
    <location>
        <begin position="468"/>
        <end position="503"/>
    </location>
</feature>
<keyword evidence="5 11" id="KW-0853">WD repeat</keyword>
<feature type="domain" description="EIPR1-like beta-propeller" evidence="13">
    <location>
        <begin position="386"/>
        <end position="500"/>
    </location>
</feature>
<dbReference type="PROSITE" id="PS50294">
    <property type="entry name" value="WD_REPEATS_REGION"/>
    <property type="match status" value="3"/>
</dbReference>
<evidence type="ECO:0000256" key="2">
    <source>
        <dbReference type="ARBA" id="ARBA00004240"/>
    </source>
</evidence>
<feature type="compositionally biased region" description="Acidic residues" evidence="12">
    <location>
        <begin position="232"/>
        <end position="246"/>
    </location>
</feature>
<evidence type="ECO:0000256" key="10">
    <source>
        <dbReference type="ARBA" id="ARBA00023242"/>
    </source>
</evidence>
<dbReference type="InterPro" id="IPR059104">
    <property type="entry name" value="Beta-prop_EIPR1-like"/>
</dbReference>
<dbReference type="Pfam" id="PF00400">
    <property type="entry name" value="WD40"/>
    <property type="match status" value="1"/>
</dbReference>
<keyword evidence="10" id="KW-0539">Nucleus</keyword>
<dbReference type="SMART" id="SM00320">
    <property type="entry name" value="WD40"/>
    <property type="match status" value="6"/>
</dbReference>
<evidence type="ECO:0000256" key="4">
    <source>
        <dbReference type="ARBA" id="ARBA00022448"/>
    </source>
</evidence>
<dbReference type="InterPro" id="IPR015943">
    <property type="entry name" value="WD40/YVTN_repeat-like_dom_sf"/>
</dbReference>
<dbReference type="InterPro" id="IPR036322">
    <property type="entry name" value="WD40_repeat_dom_sf"/>
</dbReference>
<dbReference type="EMBL" id="JAOAOG010000301">
    <property type="protein sequence ID" value="KAJ6231327.1"/>
    <property type="molecule type" value="Genomic_DNA"/>
</dbReference>
<feature type="repeat" description="WD" evidence="11">
    <location>
        <begin position="512"/>
        <end position="547"/>
    </location>
</feature>
<feature type="compositionally biased region" description="Basic residues" evidence="12">
    <location>
        <begin position="157"/>
        <end position="175"/>
    </location>
</feature>
<keyword evidence="4" id="KW-0813">Transport</keyword>
<feature type="region of interest" description="Disordered" evidence="12">
    <location>
        <begin position="139"/>
        <end position="194"/>
    </location>
</feature>
<comment type="caution">
    <text evidence="14">The sequence shown here is derived from an EMBL/GenBank/DDBJ whole genome shotgun (WGS) entry which is preliminary data.</text>
</comment>
<dbReference type="SUPFAM" id="SSF50978">
    <property type="entry name" value="WD40 repeat-like"/>
    <property type="match status" value="1"/>
</dbReference>
<dbReference type="PANTHER" id="PTHR22850">
    <property type="entry name" value="WD40 REPEAT FAMILY"/>
    <property type="match status" value="1"/>
</dbReference>
<dbReference type="InterPro" id="IPR011012">
    <property type="entry name" value="Longin-like_dom_sf"/>
</dbReference>
<organism evidence="14 15">
    <name type="scientific">Anaeramoeba flamelloides</name>
    <dbReference type="NCBI Taxonomy" id="1746091"/>
    <lineage>
        <taxon>Eukaryota</taxon>
        <taxon>Metamonada</taxon>
        <taxon>Anaeramoebidae</taxon>
        <taxon>Anaeramoeba</taxon>
    </lineage>
</organism>
<protein>
    <submittedName>
        <fullName evidence="14">Wd40 repeat family</fullName>
    </submittedName>
</protein>
<dbReference type="PRINTS" id="PR00320">
    <property type="entry name" value="GPROTEINBRPT"/>
</dbReference>
<dbReference type="Proteomes" id="UP001150062">
    <property type="component" value="Unassembled WGS sequence"/>
</dbReference>
<evidence type="ECO:0000256" key="5">
    <source>
        <dbReference type="ARBA" id="ARBA00022574"/>
    </source>
</evidence>
<evidence type="ECO:0000256" key="7">
    <source>
        <dbReference type="ARBA" id="ARBA00022824"/>
    </source>
</evidence>
<name>A0ABQ8XFA9_9EUKA</name>
<proteinExistence type="predicted"/>
<keyword evidence="8" id="KW-0931">ER-Golgi transport</keyword>
<dbReference type="PROSITE" id="PS50082">
    <property type="entry name" value="WD_REPEATS_2"/>
    <property type="match status" value="3"/>
</dbReference>
<dbReference type="Pfam" id="PF04099">
    <property type="entry name" value="Sybindin"/>
    <property type="match status" value="1"/>
</dbReference>
<feature type="compositionally biased region" description="Low complexity" evidence="12">
    <location>
        <begin position="221"/>
        <end position="231"/>
    </location>
</feature>
<dbReference type="PROSITE" id="PS00678">
    <property type="entry name" value="WD_REPEATS_1"/>
    <property type="match status" value="2"/>
</dbReference>
<dbReference type="Gene3D" id="3.30.450.70">
    <property type="match status" value="1"/>
</dbReference>
<feature type="region of interest" description="Disordered" evidence="12">
    <location>
        <begin position="219"/>
        <end position="246"/>
    </location>
</feature>
<dbReference type="InterPro" id="IPR001680">
    <property type="entry name" value="WD40_rpt"/>
</dbReference>
<evidence type="ECO:0000313" key="14">
    <source>
        <dbReference type="EMBL" id="KAJ6231327.1"/>
    </source>
</evidence>
<feature type="compositionally biased region" description="Acidic residues" evidence="12">
    <location>
        <begin position="181"/>
        <end position="194"/>
    </location>
</feature>
<keyword evidence="9" id="KW-0333">Golgi apparatus</keyword>
<dbReference type="InterPro" id="IPR007233">
    <property type="entry name" value="TRAPPC"/>
</dbReference>
<dbReference type="SMART" id="SM01399">
    <property type="entry name" value="Sybindin"/>
    <property type="match status" value="1"/>
</dbReference>
<evidence type="ECO:0000256" key="8">
    <source>
        <dbReference type="ARBA" id="ARBA00022892"/>
    </source>
</evidence>
<sequence>MSEAYILFIINKSGGVIYTQTFSKEIESLNANKVMILGSTFHSLYTIAQTVSPVSESSGIEELEVSNFKVSCYQSVTGTKFFITTDLSFRNPGQLLKRIYLEYAKSVLVSPFYQPEQPIKNVGNIDEINNLQQNTLFGNVNESEKQNTNKISDLYSKKTKHNKEKNQKKKTKKIGTRVQQEDESEDENSDDEEEKFGVKFNLDSESSDQSVDEDLFSFAQSTSSDSDTSSSFDEDPYLYDEPDSQEMQQTDELELEWVLTRKDSCRFIILHQLENQSLTTQWIAVPDNENLQHIILGTNLVKDNHLVFAQFKFHKEKRGLIKKTKKIVKIKTTPHESEVNRVSINPKNNDILATKAGNNSIYIFMKEDDEYKYKYTCSGHKNEGYGISWNPYHPELLLSGSYDSLICIWDINKPNSTKINPLKTYSIHSKDIEDVQWHPFNGNVFGSVADDKTLKIFDIREEKPTIDIKAHDEEVNSIAFNPDNQHFLLTASSDKTIRLWDLRKIEKSLHTFKSHKDKVYKVCWNPHYPTTFASSGDDKRIHIWDINKIGDEKKKNLNHNNPTELVFTNYGHRAVIRDFCWSPTIPWALSSIDDNSLNQIWRVKKKSIFKEKNILTATEIEF</sequence>
<dbReference type="InterPro" id="IPR050459">
    <property type="entry name" value="WD_repeat_RBAP46/RBAP48/MSI1"/>
</dbReference>
<evidence type="ECO:0000256" key="1">
    <source>
        <dbReference type="ARBA" id="ARBA00004123"/>
    </source>
</evidence>
<evidence type="ECO:0000256" key="12">
    <source>
        <dbReference type="SAM" id="MobiDB-lite"/>
    </source>
</evidence>